<proteinExistence type="predicted"/>
<dbReference type="AlphaFoldDB" id="A0A917Q692"/>
<organism evidence="2 3">
    <name type="scientific">Salinarimonas ramus</name>
    <dbReference type="NCBI Taxonomy" id="690164"/>
    <lineage>
        <taxon>Bacteria</taxon>
        <taxon>Pseudomonadati</taxon>
        <taxon>Pseudomonadota</taxon>
        <taxon>Alphaproteobacteria</taxon>
        <taxon>Hyphomicrobiales</taxon>
        <taxon>Salinarimonadaceae</taxon>
        <taxon>Salinarimonas</taxon>
    </lineage>
</organism>
<protein>
    <submittedName>
        <fullName evidence="2">Uncharacterized protein</fullName>
    </submittedName>
</protein>
<feature type="compositionally biased region" description="Basic and acidic residues" evidence="1">
    <location>
        <begin position="9"/>
        <end position="20"/>
    </location>
</feature>
<name>A0A917Q692_9HYPH</name>
<dbReference type="RefSeq" id="WP_188911369.1">
    <property type="nucleotide sequence ID" value="NZ_BMMF01000004.1"/>
</dbReference>
<evidence type="ECO:0000313" key="2">
    <source>
        <dbReference type="EMBL" id="GGK29912.1"/>
    </source>
</evidence>
<dbReference type="Proteomes" id="UP000600449">
    <property type="component" value="Unassembled WGS sequence"/>
</dbReference>
<sequence length="208" mass="22698">MANGIKSSGPRDRDRMRAEPSDLVIDPDATLAQITTHLAGLSRSTGRSQAFEVTVAPAGTVSVRLRPADDEPSGSIEDALSRALDRGRTFAGRTLDAEDMLSADELARRLDVSRETVNVWRQRRRLLALEGARRGYRYPSWQIGSDGRPWPALPQLFEILGDEPWTVHRFLVQPHGALGGRTGREALDADLGAEALRAARSMAAGDFA</sequence>
<reference evidence="2 3" key="1">
    <citation type="journal article" date="2014" name="Int. J. Syst. Evol. Microbiol.">
        <title>Complete genome sequence of Corynebacterium casei LMG S-19264T (=DSM 44701T), isolated from a smear-ripened cheese.</title>
        <authorList>
            <consortium name="US DOE Joint Genome Institute (JGI-PGF)"/>
            <person name="Walter F."/>
            <person name="Albersmeier A."/>
            <person name="Kalinowski J."/>
            <person name="Ruckert C."/>
        </authorList>
    </citation>
    <scope>NUCLEOTIDE SEQUENCE [LARGE SCALE GENOMIC DNA]</scope>
    <source>
        <strain evidence="2 3">CGMCC 1.9161</strain>
    </source>
</reference>
<gene>
    <name evidence="2" type="ORF">GCM10011322_15520</name>
</gene>
<comment type="caution">
    <text evidence="2">The sequence shown here is derived from an EMBL/GenBank/DDBJ whole genome shotgun (WGS) entry which is preliminary data.</text>
</comment>
<feature type="region of interest" description="Disordered" evidence="1">
    <location>
        <begin position="1"/>
        <end position="23"/>
    </location>
</feature>
<keyword evidence="3" id="KW-1185">Reference proteome</keyword>
<evidence type="ECO:0000313" key="3">
    <source>
        <dbReference type="Proteomes" id="UP000600449"/>
    </source>
</evidence>
<evidence type="ECO:0000256" key="1">
    <source>
        <dbReference type="SAM" id="MobiDB-lite"/>
    </source>
</evidence>
<dbReference type="EMBL" id="BMMF01000004">
    <property type="protein sequence ID" value="GGK29912.1"/>
    <property type="molecule type" value="Genomic_DNA"/>
</dbReference>
<accession>A0A917Q692</accession>